<gene>
    <name evidence="8" type="ORF">PGLA2088_LOCUS19945</name>
</gene>
<evidence type="ECO:0000256" key="4">
    <source>
        <dbReference type="ARBA" id="ARBA00022786"/>
    </source>
</evidence>
<dbReference type="GO" id="GO:0070139">
    <property type="term" value="F:SUMO-specific endopeptidase activity"/>
    <property type="evidence" value="ECO:0007669"/>
    <property type="project" value="TreeGrafter"/>
</dbReference>
<evidence type="ECO:0000313" key="8">
    <source>
        <dbReference type="EMBL" id="CAE8676563.1"/>
    </source>
</evidence>
<feature type="compositionally biased region" description="Polar residues" evidence="6">
    <location>
        <begin position="246"/>
        <end position="262"/>
    </location>
</feature>
<feature type="region of interest" description="Disordered" evidence="6">
    <location>
        <begin position="399"/>
        <end position="422"/>
    </location>
</feature>
<dbReference type="GO" id="GO:0005737">
    <property type="term" value="C:cytoplasm"/>
    <property type="evidence" value="ECO:0007669"/>
    <property type="project" value="TreeGrafter"/>
</dbReference>
<evidence type="ECO:0000256" key="5">
    <source>
        <dbReference type="ARBA" id="ARBA00022801"/>
    </source>
</evidence>
<dbReference type="EMBL" id="CAJNNW010025266">
    <property type="protein sequence ID" value="CAE8676563.1"/>
    <property type="molecule type" value="Genomic_DNA"/>
</dbReference>
<dbReference type="InterPro" id="IPR051947">
    <property type="entry name" value="Sentrin-specific_protease"/>
</dbReference>
<evidence type="ECO:0000256" key="6">
    <source>
        <dbReference type="SAM" id="MobiDB-lite"/>
    </source>
</evidence>
<feature type="compositionally biased region" description="Low complexity" evidence="6">
    <location>
        <begin position="486"/>
        <end position="500"/>
    </location>
</feature>
<feature type="domain" description="Ubiquitin-like protease family profile" evidence="7">
    <location>
        <begin position="424"/>
        <end position="641"/>
    </location>
</feature>
<dbReference type="PROSITE" id="PS50600">
    <property type="entry name" value="ULP_PROTEASE"/>
    <property type="match status" value="1"/>
</dbReference>
<keyword evidence="3" id="KW-0645">Protease</keyword>
<protein>
    <recommendedName>
        <fullName evidence="7">Ubiquitin-like protease family profile domain-containing protein</fullName>
    </recommendedName>
</protein>
<dbReference type="SUPFAM" id="SSF54001">
    <property type="entry name" value="Cysteine proteinases"/>
    <property type="match status" value="1"/>
</dbReference>
<keyword evidence="2" id="KW-0597">Phosphoprotein</keyword>
<dbReference type="GO" id="GO:0006508">
    <property type="term" value="P:proteolysis"/>
    <property type="evidence" value="ECO:0007669"/>
    <property type="project" value="UniProtKB-KW"/>
</dbReference>
<reference evidence="8" key="1">
    <citation type="submission" date="2021-02" db="EMBL/GenBank/DDBJ databases">
        <authorList>
            <person name="Dougan E. K."/>
            <person name="Rhodes N."/>
            <person name="Thang M."/>
            <person name="Chan C."/>
        </authorList>
    </citation>
    <scope>NUCLEOTIDE SEQUENCE</scope>
</reference>
<dbReference type="Proteomes" id="UP000626109">
    <property type="component" value="Unassembled WGS sequence"/>
</dbReference>
<evidence type="ECO:0000259" key="7">
    <source>
        <dbReference type="PROSITE" id="PS50600"/>
    </source>
</evidence>
<name>A0A813JGE7_POLGL</name>
<comment type="similarity">
    <text evidence="1">Belongs to the peptidase C48 family.</text>
</comment>
<dbReference type="GO" id="GO:0016926">
    <property type="term" value="P:protein desumoylation"/>
    <property type="evidence" value="ECO:0007669"/>
    <property type="project" value="TreeGrafter"/>
</dbReference>
<feature type="region of interest" description="Disordered" evidence="6">
    <location>
        <begin position="479"/>
        <end position="503"/>
    </location>
</feature>
<dbReference type="PANTHER" id="PTHR46896:SF3">
    <property type="entry name" value="FI06413P-RELATED"/>
    <property type="match status" value="1"/>
</dbReference>
<comment type="caution">
    <text evidence="8">The sequence shown here is derived from an EMBL/GenBank/DDBJ whole genome shotgun (WGS) entry which is preliminary data.</text>
</comment>
<evidence type="ECO:0000256" key="1">
    <source>
        <dbReference type="ARBA" id="ARBA00005234"/>
    </source>
</evidence>
<sequence length="720" mass="76202">MHLRRGKNGAGGAQVCRGNASVATLLSAVPQLLQLAAFVSSAIPAPPCGPLPLLRASSSVPEVMGEGTQVDEEFVLAHAQGPAAEELRLLRISSSELQKGQKLQKTQNLYHAKLRKEWDVLVAADSLAAKHSELACQCLVAAMRARALCESVWQSAAADAQVVGLAGRLGPLPPAQNLQVLAEKLQSCCRLGASASGGALCELVMDFVEQWTRLVVPELPALGDAGTGSLAKMTAAATAGRAASTDPTGPASSTSRSQVPDVRQQTSMAVAAVVSVCAALAADAYEVQSCKLAVLEARGAILAASSEAAGKAETQLRRTLLQSSSGGGGSSAKSVGVVSFRTSKARQPQVIQDALQAAKEEAAKQRGSLASAWDSLEVGRGHLAAWEEALEVALSSAALPGRRQASEETHSKSLNSTGGREGACSLSVSDWVRMEEGQHLNDSLINHFIGWMVRLLGGPRVHAFSSHFFPRLSAADDDWPSSSVDNNTTNNSNNNNNHNNGWSQVRTWTRGLRRQNGPAGIFACDFLFVPLHHEAEQHWSLAIISKPWAAADCAVEFMRAVGAAAPCTTISFLDSLGRNVAREAAALRQLSDYLACEWRDCMGPDAGGFQPSRIQAVPVDVPAQPNSFDCGIYVLEFVLQLLRQPGQLQGLGRGTALKVASEPRQRWRQAGAKLRAEANPKGPSVSEGQRPGESGQKSDAEIWLQALLAAQGEVCHYRAR</sequence>
<feature type="region of interest" description="Disordered" evidence="6">
    <location>
        <begin position="238"/>
        <end position="262"/>
    </location>
</feature>
<keyword evidence="4" id="KW-0833">Ubl conjugation pathway</keyword>
<accession>A0A813JGE7</accession>
<dbReference type="Gene3D" id="3.40.395.10">
    <property type="entry name" value="Adenoviral Proteinase, Chain A"/>
    <property type="match status" value="1"/>
</dbReference>
<organism evidence="8 9">
    <name type="scientific">Polarella glacialis</name>
    <name type="common">Dinoflagellate</name>
    <dbReference type="NCBI Taxonomy" id="89957"/>
    <lineage>
        <taxon>Eukaryota</taxon>
        <taxon>Sar</taxon>
        <taxon>Alveolata</taxon>
        <taxon>Dinophyceae</taxon>
        <taxon>Suessiales</taxon>
        <taxon>Suessiaceae</taxon>
        <taxon>Polarella</taxon>
    </lineage>
</organism>
<proteinExistence type="inferred from homology"/>
<dbReference type="InterPro" id="IPR003653">
    <property type="entry name" value="Peptidase_C48_C"/>
</dbReference>
<evidence type="ECO:0000256" key="2">
    <source>
        <dbReference type="ARBA" id="ARBA00022553"/>
    </source>
</evidence>
<dbReference type="InterPro" id="IPR038765">
    <property type="entry name" value="Papain-like_cys_pep_sf"/>
</dbReference>
<dbReference type="Pfam" id="PF02902">
    <property type="entry name" value="Peptidase_C48"/>
    <property type="match status" value="1"/>
</dbReference>
<dbReference type="PANTHER" id="PTHR46896">
    <property type="entry name" value="SENTRIN-SPECIFIC PROTEASE"/>
    <property type="match status" value="1"/>
</dbReference>
<evidence type="ECO:0000256" key="3">
    <source>
        <dbReference type="ARBA" id="ARBA00022670"/>
    </source>
</evidence>
<keyword evidence="5" id="KW-0378">Hydrolase</keyword>
<dbReference type="AlphaFoldDB" id="A0A813JGE7"/>
<feature type="region of interest" description="Disordered" evidence="6">
    <location>
        <begin position="673"/>
        <end position="696"/>
    </location>
</feature>
<evidence type="ECO:0000313" key="9">
    <source>
        <dbReference type="Proteomes" id="UP000626109"/>
    </source>
</evidence>
<dbReference type="GO" id="GO:0005634">
    <property type="term" value="C:nucleus"/>
    <property type="evidence" value="ECO:0007669"/>
    <property type="project" value="TreeGrafter"/>
</dbReference>